<dbReference type="OrthoDB" id="5522885at2"/>
<keyword evidence="2" id="KW-0732">Signal</keyword>
<feature type="chain" id="PRO_5016300419" description="DUF3302 domain-containing protein" evidence="2">
    <location>
        <begin position="20"/>
        <end position="114"/>
    </location>
</feature>
<evidence type="ECO:0000313" key="3">
    <source>
        <dbReference type="EMBL" id="PWN69158.1"/>
    </source>
</evidence>
<dbReference type="Proteomes" id="UP000236594">
    <property type="component" value="Unassembled WGS sequence"/>
</dbReference>
<evidence type="ECO:0008006" key="5">
    <source>
        <dbReference type="Google" id="ProtNLM"/>
    </source>
</evidence>
<organism evidence="3 4">
    <name type="scientific">Chryseobacterium phosphatilyticum</name>
    <dbReference type="NCBI Taxonomy" id="475075"/>
    <lineage>
        <taxon>Bacteria</taxon>
        <taxon>Pseudomonadati</taxon>
        <taxon>Bacteroidota</taxon>
        <taxon>Flavobacteriia</taxon>
        <taxon>Flavobacteriales</taxon>
        <taxon>Weeksellaceae</taxon>
        <taxon>Chryseobacterium group</taxon>
        <taxon>Chryseobacterium</taxon>
    </lineage>
</organism>
<keyword evidence="1" id="KW-1133">Transmembrane helix</keyword>
<keyword evidence="1" id="KW-0472">Membrane</keyword>
<dbReference type="AlphaFoldDB" id="A0A316XCW1"/>
<reference evidence="3 4" key="1">
    <citation type="submission" date="2018-04" db="EMBL/GenBank/DDBJ databases">
        <title>Draft Genome Sequence of Phosphate-Solubilizing Chryseobacterium sp. ISE14 that is a Biocontrol and Plant Growth-Promoting Rhizobacterium Isolated from Cucumber.</title>
        <authorList>
            <person name="Jeong J.-J."/>
            <person name="Sang M.K."/>
            <person name="Choi I.-G."/>
            <person name="Kim K.D."/>
        </authorList>
    </citation>
    <scope>NUCLEOTIDE SEQUENCE [LARGE SCALE GENOMIC DNA]</scope>
    <source>
        <strain evidence="3 4">ISE14</strain>
    </source>
</reference>
<dbReference type="InterPro" id="IPR011223">
    <property type="entry name" value="UCP028770"/>
</dbReference>
<keyword evidence="4" id="KW-1185">Reference proteome</keyword>
<feature type="signal peptide" evidence="2">
    <location>
        <begin position="1"/>
        <end position="19"/>
    </location>
</feature>
<keyword evidence="1" id="KW-0812">Transmembrane</keyword>
<evidence type="ECO:0000313" key="4">
    <source>
        <dbReference type="Proteomes" id="UP000236594"/>
    </source>
</evidence>
<evidence type="ECO:0000256" key="1">
    <source>
        <dbReference type="SAM" id="Phobius"/>
    </source>
</evidence>
<name>A0A316XCW1_9FLAO</name>
<feature type="transmembrane region" description="Helical" evidence="1">
    <location>
        <begin position="29"/>
        <end position="49"/>
    </location>
</feature>
<comment type="caution">
    <text evidence="3">The sequence shown here is derived from an EMBL/GenBank/DDBJ whole genome shotgun (WGS) entry which is preliminary data.</text>
</comment>
<accession>A0A316XCW1</accession>
<proteinExistence type="predicted"/>
<feature type="transmembrane region" description="Helical" evidence="1">
    <location>
        <begin position="70"/>
        <end position="92"/>
    </location>
</feature>
<dbReference type="EMBL" id="PPED02000003">
    <property type="protein sequence ID" value="PWN69158.1"/>
    <property type="molecule type" value="Genomic_DNA"/>
</dbReference>
<protein>
    <recommendedName>
        <fullName evidence="5">DUF3302 domain-containing protein</fullName>
    </recommendedName>
</protein>
<dbReference type="Pfam" id="PF11742">
    <property type="entry name" value="DUF3302"/>
    <property type="match status" value="1"/>
</dbReference>
<gene>
    <name evidence="3" type="ORF">C1631_013930</name>
</gene>
<evidence type="ECO:0000256" key="2">
    <source>
        <dbReference type="SAM" id="SignalP"/>
    </source>
</evidence>
<sequence>MQRISLLLCLLLSCNFVQASTGNMEDNIANAASWLILIILPIAGIYLFWKVHIYPEKVAEKKNHPQLKAIKSMCLLSLVFGGLLWPVALIWANYDYEDQKNKKDLTEKEPEIEN</sequence>